<reference evidence="3 4" key="1">
    <citation type="submission" date="2020-09" db="EMBL/GenBank/DDBJ databases">
        <title>Paenibacillus sp. strain PR3 16S rRNA gene Genome sequencing and assembly.</title>
        <authorList>
            <person name="Kim J."/>
        </authorList>
    </citation>
    <scope>NUCLEOTIDE SEQUENCE [LARGE SCALE GENOMIC DNA]</scope>
    <source>
        <strain evidence="3 4">PR3</strain>
    </source>
</reference>
<dbReference type="Proteomes" id="UP000609346">
    <property type="component" value="Unassembled WGS sequence"/>
</dbReference>
<sequence length="103" mass="11263">MNKTDVRNGVFHLDGNNIVDHSSFYCALGEAINGPGGYFGFNISSLIDCLRGGFGAVTPFTIYWEGPNRLNDSEDLSGFYIDIVEIFKMGDILLLNSNGSQCD</sequence>
<organism evidence="3 4">
    <name type="scientific">Paenibacillus terricola</name>
    <dbReference type="NCBI Taxonomy" id="2763503"/>
    <lineage>
        <taxon>Bacteria</taxon>
        <taxon>Bacillati</taxon>
        <taxon>Bacillota</taxon>
        <taxon>Bacilli</taxon>
        <taxon>Bacillales</taxon>
        <taxon>Paenibacillaceae</taxon>
        <taxon>Paenibacillus</taxon>
    </lineage>
</organism>
<dbReference type="SUPFAM" id="SSF52038">
    <property type="entry name" value="Barstar-related"/>
    <property type="match status" value="1"/>
</dbReference>
<dbReference type="Pfam" id="PF01337">
    <property type="entry name" value="Barstar"/>
    <property type="match status" value="1"/>
</dbReference>
<evidence type="ECO:0000259" key="2">
    <source>
        <dbReference type="Pfam" id="PF01337"/>
    </source>
</evidence>
<protein>
    <submittedName>
        <fullName evidence="3">Barstar family protein</fullName>
    </submittedName>
</protein>
<evidence type="ECO:0000313" key="4">
    <source>
        <dbReference type="Proteomes" id="UP000609346"/>
    </source>
</evidence>
<dbReference type="InterPro" id="IPR035905">
    <property type="entry name" value="Barstar-like_sf"/>
</dbReference>
<dbReference type="InterPro" id="IPR000468">
    <property type="entry name" value="Barstar"/>
</dbReference>
<dbReference type="EMBL" id="JACXZA010000003">
    <property type="protein sequence ID" value="MBD3920226.1"/>
    <property type="molecule type" value="Genomic_DNA"/>
</dbReference>
<gene>
    <name evidence="3" type="ORF">H8B09_15780</name>
</gene>
<name>A0ABR8MYW3_9BACL</name>
<comment type="caution">
    <text evidence="3">The sequence shown here is derived from an EMBL/GenBank/DDBJ whole genome shotgun (WGS) entry which is preliminary data.</text>
</comment>
<evidence type="ECO:0000256" key="1">
    <source>
        <dbReference type="ARBA" id="ARBA00006845"/>
    </source>
</evidence>
<dbReference type="Gene3D" id="3.30.370.10">
    <property type="entry name" value="Barstar-like"/>
    <property type="match status" value="1"/>
</dbReference>
<keyword evidence="4" id="KW-1185">Reference proteome</keyword>
<proteinExistence type="inferred from homology"/>
<feature type="domain" description="Barstar (barnase inhibitor)" evidence="2">
    <location>
        <begin position="10"/>
        <end position="74"/>
    </location>
</feature>
<comment type="similarity">
    <text evidence="1">Belongs to the barstar family.</text>
</comment>
<accession>A0ABR8MYW3</accession>
<evidence type="ECO:0000313" key="3">
    <source>
        <dbReference type="EMBL" id="MBD3920226.1"/>
    </source>
</evidence>